<protein>
    <submittedName>
        <fullName evidence="2">Uncharacterized protein</fullName>
    </submittedName>
</protein>
<dbReference type="Proteomes" id="UP000198287">
    <property type="component" value="Unassembled WGS sequence"/>
</dbReference>
<feature type="transmembrane region" description="Helical" evidence="1">
    <location>
        <begin position="184"/>
        <end position="208"/>
    </location>
</feature>
<name>A0A226E904_FOLCA</name>
<dbReference type="EMBL" id="LNIX01000005">
    <property type="protein sequence ID" value="OXA54045.1"/>
    <property type="molecule type" value="Genomic_DNA"/>
</dbReference>
<keyword evidence="1" id="KW-0812">Transmembrane</keyword>
<reference evidence="2 3" key="1">
    <citation type="submission" date="2015-12" db="EMBL/GenBank/DDBJ databases">
        <title>The genome of Folsomia candida.</title>
        <authorList>
            <person name="Faddeeva A."/>
            <person name="Derks M.F."/>
            <person name="Anvar Y."/>
            <person name="Smit S."/>
            <person name="Van Straalen N."/>
            <person name="Roelofs D."/>
        </authorList>
    </citation>
    <scope>NUCLEOTIDE SEQUENCE [LARGE SCALE GENOMIC DNA]</scope>
    <source>
        <strain evidence="2 3">VU population</strain>
        <tissue evidence="2">Whole body</tissue>
    </source>
</reference>
<evidence type="ECO:0000256" key="1">
    <source>
        <dbReference type="SAM" id="Phobius"/>
    </source>
</evidence>
<feature type="transmembrane region" description="Helical" evidence="1">
    <location>
        <begin position="154"/>
        <end position="178"/>
    </location>
</feature>
<dbReference type="AlphaFoldDB" id="A0A226E904"/>
<evidence type="ECO:0000313" key="2">
    <source>
        <dbReference type="EMBL" id="OXA54045.1"/>
    </source>
</evidence>
<feature type="transmembrane region" description="Helical" evidence="1">
    <location>
        <begin position="279"/>
        <end position="297"/>
    </location>
</feature>
<sequence>MTFASVSPLRMDVESIWQVIETYTKVFSYLWQFPITYRVRSKKKRVELLPIRSYSYSAWKIYGCVIPFYLLTWVSTLIWINQTNSAHSLRIHQIVVICCGVVCLITLGSGFIGVALWRKVYVKMTNELTDDYNDLVQQFDLTTPKRSKLIVTRVLQSIMILYACSPLVMTPLILYLNIDGLSLIMTLFLKIKIVSGPIKCLIFTIRLLLTVPIALESPRLLAVLIISGFLKLTMVSSYYTELWGIIRNSTSFHQLRICFKFYDRLRINLKHDRVMRMNFFGLFFQALVLLGIILSFCTVKLRDKIPWQIYLAFPIFSWMTFAIGDVAIPIFVESATLPEEWLSRVKFVVGSWSGGEKAWGVRVAKSLQVKWVEVGLGNFKLYDVSKGTKSMVPFIIMDHTITLLLSIDF</sequence>
<evidence type="ECO:0000313" key="3">
    <source>
        <dbReference type="Proteomes" id="UP000198287"/>
    </source>
</evidence>
<gene>
    <name evidence="2" type="ORF">Fcan01_10837</name>
</gene>
<feature type="transmembrane region" description="Helical" evidence="1">
    <location>
        <begin position="61"/>
        <end position="80"/>
    </location>
</feature>
<keyword evidence="1" id="KW-0472">Membrane</keyword>
<proteinExistence type="predicted"/>
<feature type="transmembrane region" description="Helical" evidence="1">
    <location>
        <begin position="220"/>
        <end position="239"/>
    </location>
</feature>
<comment type="caution">
    <text evidence="2">The sequence shown here is derived from an EMBL/GenBank/DDBJ whole genome shotgun (WGS) entry which is preliminary data.</text>
</comment>
<accession>A0A226E904</accession>
<feature type="transmembrane region" description="Helical" evidence="1">
    <location>
        <begin position="309"/>
        <end position="332"/>
    </location>
</feature>
<keyword evidence="3" id="KW-1185">Reference proteome</keyword>
<keyword evidence="1" id="KW-1133">Transmembrane helix</keyword>
<feature type="transmembrane region" description="Helical" evidence="1">
    <location>
        <begin position="92"/>
        <end position="117"/>
    </location>
</feature>
<organism evidence="2 3">
    <name type="scientific">Folsomia candida</name>
    <name type="common">Springtail</name>
    <dbReference type="NCBI Taxonomy" id="158441"/>
    <lineage>
        <taxon>Eukaryota</taxon>
        <taxon>Metazoa</taxon>
        <taxon>Ecdysozoa</taxon>
        <taxon>Arthropoda</taxon>
        <taxon>Hexapoda</taxon>
        <taxon>Collembola</taxon>
        <taxon>Entomobryomorpha</taxon>
        <taxon>Isotomoidea</taxon>
        <taxon>Isotomidae</taxon>
        <taxon>Proisotominae</taxon>
        <taxon>Folsomia</taxon>
    </lineage>
</organism>